<dbReference type="PANTHER" id="PTHR12832:SF14">
    <property type="entry name" value="T-COMPLEX PROTEIN 11 HOMOLOG"/>
    <property type="match status" value="1"/>
</dbReference>
<dbReference type="GO" id="GO:0001669">
    <property type="term" value="C:acrosomal vesicle"/>
    <property type="evidence" value="ECO:0007669"/>
    <property type="project" value="TreeGrafter"/>
</dbReference>
<dbReference type="InterPro" id="IPR008862">
    <property type="entry name" value="Tcp11"/>
</dbReference>
<dbReference type="GO" id="GO:0036126">
    <property type="term" value="C:sperm flagellum"/>
    <property type="evidence" value="ECO:0007669"/>
    <property type="project" value="TreeGrafter"/>
</dbReference>
<gene>
    <name evidence="2" type="primary">Tcp11l1_1</name>
    <name evidence="2" type="ORF">GTO95_0002136</name>
</gene>
<sequence length="105" mass="11351">MDRDQEAVLRGQIRDIAKTDNPVRTLLASRIQSFLRTFLGSPAGQKGPMAPPAGLASVGAELTEIGAVFGRITHHNRLVFGPFYSAILKKALFPEGECETGIDSR</sequence>
<evidence type="ECO:0000256" key="1">
    <source>
        <dbReference type="ARBA" id="ARBA00010954"/>
    </source>
</evidence>
<dbReference type="AlphaFoldDB" id="A0A8J7NRQ5"/>
<accession>A0A8J7NRQ5</accession>
<dbReference type="GO" id="GO:1902490">
    <property type="term" value="P:regulation of sperm capacitation"/>
    <property type="evidence" value="ECO:0007669"/>
    <property type="project" value="TreeGrafter"/>
</dbReference>
<protein>
    <submittedName>
        <fullName evidence="2">T11L1 protein</fullName>
    </submittedName>
</protein>
<dbReference type="EMBL" id="JAAWVO010040953">
    <property type="protein sequence ID" value="MBN3318704.1"/>
    <property type="molecule type" value="Genomic_DNA"/>
</dbReference>
<evidence type="ECO:0000313" key="3">
    <source>
        <dbReference type="Proteomes" id="UP000736164"/>
    </source>
</evidence>
<proteinExistence type="inferred from homology"/>
<keyword evidence="3" id="KW-1185">Reference proteome</keyword>
<evidence type="ECO:0000313" key="2">
    <source>
        <dbReference type="EMBL" id="MBN3318704.1"/>
    </source>
</evidence>
<comment type="caution">
    <text evidence="2">The sequence shown here is derived from an EMBL/GenBank/DDBJ whole genome shotgun (WGS) entry which is preliminary data.</text>
</comment>
<reference evidence="2" key="1">
    <citation type="journal article" date="2021" name="Cell">
        <title>Tracing the genetic footprints of vertebrate landing in non-teleost ray-finned fishes.</title>
        <authorList>
            <person name="Bi X."/>
            <person name="Wang K."/>
            <person name="Yang L."/>
            <person name="Pan H."/>
            <person name="Jiang H."/>
            <person name="Wei Q."/>
            <person name="Fang M."/>
            <person name="Yu H."/>
            <person name="Zhu C."/>
            <person name="Cai Y."/>
            <person name="He Y."/>
            <person name="Gan X."/>
            <person name="Zeng H."/>
            <person name="Yu D."/>
            <person name="Zhu Y."/>
            <person name="Jiang H."/>
            <person name="Qiu Q."/>
            <person name="Yang H."/>
            <person name="Zhang Y.E."/>
            <person name="Wang W."/>
            <person name="Zhu M."/>
            <person name="He S."/>
            <person name="Zhang G."/>
        </authorList>
    </citation>
    <scope>NUCLEOTIDE SEQUENCE</scope>
    <source>
        <strain evidence="2">Allg_001</strain>
    </source>
</reference>
<name>A0A8J7NRQ5_ATRSP</name>
<feature type="non-terminal residue" evidence="2">
    <location>
        <position position="105"/>
    </location>
</feature>
<organism evidence="2 3">
    <name type="scientific">Atractosteus spatula</name>
    <name type="common">Alligator gar</name>
    <name type="synonym">Lepisosteus spatula</name>
    <dbReference type="NCBI Taxonomy" id="7917"/>
    <lineage>
        <taxon>Eukaryota</taxon>
        <taxon>Metazoa</taxon>
        <taxon>Chordata</taxon>
        <taxon>Craniata</taxon>
        <taxon>Vertebrata</taxon>
        <taxon>Euteleostomi</taxon>
        <taxon>Actinopterygii</taxon>
        <taxon>Neopterygii</taxon>
        <taxon>Holostei</taxon>
        <taxon>Semionotiformes</taxon>
        <taxon>Lepisosteidae</taxon>
        <taxon>Atractosteus</taxon>
    </lineage>
</organism>
<comment type="similarity">
    <text evidence="1">Belongs to the TCP11 family.</text>
</comment>
<feature type="non-terminal residue" evidence="2">
    <location>
        <position position="1"/>
    </location>
</feature>
<dbReference type="GO" id="GO:0010737">
    <property type="term" value="P:protein kinase A signaling"/>
    <property type="evidence" value="ECO:0007669"/>
    <property type="project" value="TreeGrafter"/>
</dbReference>
<dbReference type="Pfam" id="PF05794">
    <property type="entry name" value="Tcp11"/>
    <property type="match status" value="1"/>
</dbReference>
<dbReference type="PANTHER" id="PTHR12832">
    <property type="entry name" value="TESTIS-SPECIFIC PROTEIN PBS13 T-COMPLEX 11"/>
    <property type="match status" value="1"/>
</dbReference>
<dbReference type="Proteomes" id="UP000736164">
    <property type="component" value="Unassembled WGS sequence"/>
</dbReference>